<dbReference type="InterPro" id="IPR038522">
    <property type="entry name" value="T4/T6SS_DotU_sf"/>
</dbReference>
<dbReference type="Gene3D" id="3.30.1330.60">
    <property type="entry name" value="OmpA-like domain"/>
    <property type="match status" value="1"/>
</dbReference>
<dbReference type="PANTHER" id="PTHR38033">
    <property type="entry name" value="MEMBRANE PROTEIN-RELATED"/>
    <property type="match status" value="1"/>
</dbReference>
<dbReference type="SUPFAM" id="SSF103088">
    <property type="entry name" value="OmpA-like"/>
    <property type="match status" value="1"/>
</dbReference>
<dbReference type="Proteomes" id="UP000324029">
    <property type="component" value="Unassembled WGS sequence"/>
</dbReference>
<keyword evidence="2" id="KW-0812">Transmembrane</keyword>
<dbReference type="InterPro" id="IPR036737">
    <property type="entry name" value="OmpA-like_sf"/>
</dbReference>
<reference evidence="4 5" key="2">
    <citation type="submission" date="2019-08" db="EMBL/GenBank/DDBJ databases">
        <authorList>
            <person name="Brilhante M."/>
            <person name="Perreten V."/>
        </authorList>
    </citation>
    <scope>NUCLEOTIDE SEQUENCE [LARGE SCALE GENOMIC DNA]</scope>
    <source>
        <strain evidence="4 5">MCP106</strain>
    </source>
</reference>
<dbReference type="PROSITE" id="PS51123">
    <property type="entry name" value="OMPA_2"/>
    <property type="match status" value="1"/>
</dbReference>
<keyword evidence="2" id="KW-1133">Transmembrane helix</keyword>
<feature type="transmembrane region" description="Helical" evidence="2">
    <location>
        <begin position="218"/>
        <end position="238"/>
    </location>
</feature>
<dbReference type="AlphaFoldDB" id="A0A5D3G3R9"/>
<evidence type="ECO:0000256" key="1">
    <source>
        <dbReference type="PROSITE-ProRule" id="PRU00473"/>
    </source>
</evidence>
<dbReference type="NCBIfam" id="NF038228">
    <property type="entry name" value="IcmH_DotU_IVB"/>
    <property type="match status" value="1"/>
</dbReference>
<dbReference type="Gene3D" id="1.25.40.590">
    <property type="entry name" value="Type IV / VI secretion system, DotU"/>
    <property type="match status" value="1"/>
</dbReference>
<proteinExistence type="predicted"/>
<dbReference type="Pfam" id="PF00691">
    <property type="entry name" value="OmpA"/>
    <property type="match status" value="1"/>
</dbReference>
<dbReference type="InterPro" id="IPR017732">
    <property type="entry name" value="T4/T6SS_DotU"/>
</dbReference>
<dbReference type="RefSeq" id="WP_148854289.1">
    <property type="nucleotide sequence ID" value="NZ_VSRO01000017.1"/>
</dbReference>
<evidence type="ECO:0000313" key="5">
    <source>
        <dbReference type="Proteomes" id="UP000324029"/>
    </source>
</evidence>
<name>A0A5D3G3R9_9PSED</name>
<dbReference type="InterPro" id="IPR006665">
    <property type="entry name" value="OmpA-like"/>
</dbReference>
<reference evidence="4 5" key="1">
    <citation type="submission" date="2019-08" db="EMBL/GenBank/DDBJ databases">
        <title>Subclass B2 metallo-beta lactamase from Pseudomonas synxantha.</title>
        <authorList>
            <person name="Poirel L."/>
            <person name="Palmieri M."/>
            <person name="Masseron A."/>
            <person name="Perreten V."/>
            <person name="Nordman P."/>
        </authorList>
    </citation>
    <scope>NUCLEOTIDE SEQUENCE [LARGE SCALE GENOMIC DNA]</scope>
    <source>
        <strain evidence="4 5">MCP106</strain>
    </source>
</reference>
<protein>
    <submittedName>
        <fullName evidence="4">OmpA family protein</fullName>
    </submittedName>
</protein>
<organism evidence="4 5">
    <name type="scientific">Pseudomonas synxantha</name>
    <dbReference type="NCBI Taxonomy" id="47883"/>
    <lineage>
        <taxon>Bacteria</taxon>
        <taxon>Pseudomonadati</taxon>
        <taxon>Pseudomonadota</taxon>
        <taxon>Gammaproteobacteria</taxon>
        <taxon>Pseudomonadales</taxon>
        <taxon>Pseudomonadaceae</taxon>
        <taxon>Pseudomonas</taxon>
    </lineage>
</organism>
<gene>
    <name evidence="4" type="ORF">FXO26_25945</name>
</gene>
<dbReference type="NCBIfam" id="TIGR03349">
    <property type="entry name" value="IV_VI_DotU"/>
    <property type="match status" value="1"/>
</dbReference>
<dbReference type="EMBL" id="VSRO01000017">
    <property type="protein sequence ID" value="TYK54738.1"/>
    <property type="molecule type" value="Genomic_DNA"/>
</dbReference>
<dbReference type="PANTHER" id="PTHR38033:SF1">
    <property type="entry name" value="DOTU FAMILY TYPE IV_VI SECRETION SYSTEM PROTEIN"/>
    <property type="match status" value="1"/>
</dbReference>
<evidence type="ECO:0000313" key="4">
    <source>
        <dbReference type="EMBL" id="TYK54738.1"/>
    </source>
</evidence>
<evidence type="ECO:0000259" key="3">
    <source>
        <dbReference type="PROSITE" id="PS51123"/>
    </source>
</evidence>
<dbReference type="Pfam" id="PF09850">
    <property type="entry name" value="DotU"/>
    <property type="match status" value="1"/>
</dbReference>
<sequence length="407" mass="45762">MSTAKPGYWRRWVSRRKRPLDDGYDEPARTVSVSANEVLVQLAGDLLYEVVPLRGLNHAPDIDELRARLITQVRSFQRNALEAGIDQHTQEHAKYALCTLLDEVIANCDWGQGAWSKQSLLMIFHNETAGGEGFFVHLDAAELRPAENLALLELMYLCLALGLEGRYRIQSEGRAALALRRRQLYETIRLQRSHHPKVRLNEHLLTLNHDYFSRRERLFWWSFCFCLLVLAGAGALYFEKRSYQQLQALQALRPAQSTTVAQTLAEKLATDIEANRLTLIDDGRSVRIVLSSTGLFASGGSEIAEQTRSLLLRIAQALGEWQGRIQVIGHSDDTPVAGRLGSNEALSLARAQSILKVLVGDKRDPLRFKAEGRGAAEPLFPNDSVEHRARNRRVEILIYAPEPVATP</sequence>
<keyword evidence="1 2" id="KW-0472">Membrane</keyword>
<comment type="caution">
    <text evidence="4">The sequence shown here is derived from an EMBL/GenBank/DDBJ whole genome shotgun (WGS) entry which is preliminary data.</text>
</comment>
<accession>A0A5D3G3R9</accession>
<dbReference type="CDD" id="cd07185">
    <property type="entry name" value="OmpA_C-like"/>
    <property type="match status" value="1"/>
</dbReference>
<feature type="domain" description="OmpA-like" evidence="3">
    <location>
        <begin position="283"/>
        <end position="402"/>
    </location>
</feature>
<dbReference type="GO" id="GO:0016020">
    <property type="term" value="C:membrane"/>
    <property type="evidence" value="ECO:0007669"/>
    <property type="project" value="UniProtKB-UniRule"/>
</dbReference>
<evidence type="ECO:0000256" key="2">
    <source>
        <dbReference type="SAM" id="Phobius"/>
    </source>
</evidence>